<dbReference type="CDD" id="cd06170">
    <property type="entry name" value="LuxR_C_like"/>
    <property type="match status" value="1"/>
</dbReference>
<dbReference type="Gene3D" id="3.40.50.2300">
    <property type="match status" value="1"/>
</dbReference>
<dbReference type="PANTHER" id="PTHR45566">
    <property type="entry name" value="HTH-TYPE TRANSCRIPTIONAL REGULATOR YHJB-RELATED"/>
    <property type="match status" value="1"/>
</dbReference>
<evidence type="ECO:0000256" key="1">
    <source>
        <dbReference type="ARBA" id="ARBA00022553"/>
    </source>
</evidence>
<dbReference type="Proteomes" id="UP000199412">
    <property type="component" value="Unassembled WGS sequence"/>
</dbReference>
<dbReference type="PROSITE" id="PS50043">
    <property type="entry name" value="HTH_LUXR_2"/>
    <property type="match status" value="1"/>
</dbReference>
<dbReference type="InterPro" id="IPR016032">
    <property type="entry name" value="Sig_transdc_resp-reg_C-effctor"/>
</dbReference>
<organism evidence="6 7">
    <name type="scientific">Rhodospira trueperi</name>
    <dbReference type="NCBI Taxonomy" id="69960"/>
    <lineage>
        <taxon>Bacteria</taxon>
        <taxon>Pseudomonadati</taxon>
        <taxon>Pseudomonadota</taxon>
        <taxon>Alphaproteobacteria</taxon>
        <taxon>Rhodospirillales</taxon>
        <taxon>Rhodospirillaceae</taxon>
        <taxon>Rhodospira</taxon>
    </lineage>
</organism>
<feature type="domain" description="HTH luxR-type" evidence="4">
    <location>
        <begin position="161"/>
        <end position="226"/>
    </location>
</feature>
<feature type="domain" description="Response regulatory" evidence="5">
    <location>
        <begin position="2"/>
        <end position="119"/>
    </location>
</feature>
<dbReference type="Pfam" id="PF00196">
    <property type="entry name" value="GerE"/>
    <property type="match status" value="1"/>
</dbReference>
<feature type="modified residue" description="4-aspartylphosphate" evidence="3">
    <location>
        <position position="54"/>
    </location>
</feature>
<sequence length="242" mass="25567">MRILIADDHELFRDGLRLVLSELDPGLEILEASSFDQAIARAEEPPGVDLALLDLVMPGMTWHEGLTALKRRLGETPLVVLTAAEDRRLVADAVRLGASGFIPKTSSGKVMIGALRLVLSGGVYLPPALLEDKEVASLKQALPLGSDNPDALDDPGRVGMRPPTSALLTPRQREVLALLGQGKSNKEIARVLDLSEGTVKLHVTAILKALKVNNRTGAVVAAARLGFATEAETAPVGGQSPS</sequence>
<dbReference type="OrthoDB" id="9805444at2"/>
<dbReference type="STRING" id="69960.SAMN05421720_101308"/>
<dbReference type="SMART" id="SM00421">
    <property type="entry name" value="HTH_LUXR"/>
    <property type="match status" value="1"/>
</dbReference>
<dbReference type="GO" id="GO:0006355">
    <property type="term" value="P:regulation of DNA-templated transcription"/>
    <property type="evidence" value="ECO:0007669"/>
    <property type="project" value="InterPro"/>
</dbReference>
<evidence type="ECO:0000313" key="6">
    <source>
        <dbReference type="EMBL" id="SDD70732.1"/>
    </source>
</evidence>
<keyword evidence="2 6" id="KW-0238">DNA-binding</keyword>
<keyword evidence="7" id="KW-1185">Reference proteome</keyword>
<dbReference type="SUPFAM" id="SSF46894">
    <property type="entry name" value="C-terminal effector domain of the bipartite response regulators"/>
    <property type="match status" value="1"/>
</dbReference>
<dbReference type="GO" id="GO:0003677">
    <property type="term" value="F:DNA binding"/>
    <property type="evidence" value="ECO:0007669"/>
    <property type="project" value="UniProtKB-KW"/>
</dbReference>
<name>A0A1G6WXU2_9PROT</name>
<dbReference type="InterPro" id="IPR011006">
    <property type="entry name" value="CheY-like_superfamily"/>
</dbReference>
<protein>
    <submittedName>
        <fullName evidence="6">DNA-binding response regulator, NarL/FixJ family, contains REC and HTH domains</fullName>
    </submittedName>
</protein>
<dbReference type="EMBL" id="FNAP01000001">
    <property type="protein sequence ID" value="SDD70732.1"/>
    <property type="molecule type" value="Genomic_DNA"/>
</dbReference>
<evidence type="ECO:0000259" key="5">
    <source>
        <dbReference type="PROSITE" id="PS50110"/>
    </source>
</evidence>
<dbReference type="InterPro" id="IPR051015">
    <property type="entry name" value="EvgA-like"/>
</dbReference>
<dbReference type="InterPro" id="IPR001789">
    <property type="entry name" value="Sig_transdc_resp-reg_receiver"/>
</dbReference>
<dbReference type="InterPro" id="IPR000792">
    <property type="entry name" value="Tscrpt_reg_LuxR_C"/>
</dbReference>
<dbReference type="CDD" id="cd17535">
    <property type="entry name" value="REC_NarL-like"/>
    <property type="match status" value="1"/>
</dbReference>
<proteinExistence type="predicted"/>
<evidence type="ECO:0000256" key="3">
    <source>
        <dbReference type="PROSITE-ProRule" id="PRU00169"/>
    </source>
</evidence>
<accession>A0A1G6WXU2</accession>
<dbReference type="SMART" id="SM00448">
    <property type="entry name" value="REC"/>
    <property type="match status" value="1"/>
</dbReference>
<dbReference type="RefSeq" id="WP_092781045.1">
    <property type="nucleotide sequence ID" value="NZ_FNAP01000001.1"/>
</dbReference>
<dbReference type="PROSITE" id="PS50110">
    <property type="entry name" value="RESPONSE_REGULATORY"/>
    <property type="match status" value="1"/>
</dbReference>
<dbReference type="SUPFAM" id="SSF52172">
    <property type="entry name" value="CheY-like"/>
    <property type="match status" value="1"/>
</dbReference>
<evidence type="ECO:0000256" key="2">
    <source>
        <dbReference type="ARBA" id="ARBA00023125"/>
    </source>
</evidence>
<dbReference type="Pfam" id="PF00072">
    <property type="entry name" value="Response_reg"/>
    <property type="match status" value="1"/>
</dbReference>
<dbReference type="PANTHER" id="PTHR45566:SF1">
    <property type="entry name" value="HTH-TYPE TRANSCRIPTIONAL REGULATOR YHJB-RELATED"/>
    <property type="match status" value="1"/>
</dbReference>
<dbReference type="GO" id="GO:0000160">
    <property type="term" value="P:phosphorelay signal transduction system"/>
    <property type="evidence" value="ECO:0007669"/>
    <property type="project" value="InterPro"/>
</dbReference>
<gene>
    <name evidence="6" type="ORF">SAMN05421720_101308</name>
</gene>
<dbReference type="AlphaFoldDB" id="A0A1G6WXU2"/>
<dbReference type="PRINTS" id="PR00038">
    <property type="entry name" value="HTHLUXR"/>
</dbReference>
<keyword evidence="1 3" id="KW-0597">Phosphoprotein</keyword>
<reference evidence="6 7" key="1">
    <citation type="submission" date="2016-10" db="EMBL/GenBank/DDBJ databases">
        <authorList>
            <person name="de Groot N.N."/>
        </authorList>
    </citation>
    <scope>NUCLEOTIDE SEQUENCE [LARGE SCALE GENOMIC DNA]</scope>
    <source>
        <strain evidence="6 7">ATCC 700224</strain>
    </source>
</reference>
<evidence type="ECO:0000313" key="7">
    <source>
        <dbReference type="Proteomes" id="UP000199412"/>
    </source>
</evidence>
<dbReference type="InterPro" id="IPR058245">
    <property type="entry name" value="NreC/VraR/RcsB-like_REC"/>
</dbReference>
<evidence type="ECO:0000259" key="4">
    <source>
        <dbReference type="PROSITE" id="PS50043"/>
    </source>
</evidence>